<dbReference type="KEGG" id="kpd:CW740_12370"/>
<feature type="binding site" evidence="6">
    <location>
        <position position="147"/>
    </location>
    <ligand>
        <name>S-adenosyl-L-methionine</name>
        <dbReference type="ChEBI" id="CHEBI:59789"/>
    </ligand>
</feature>
<comment type="catalytic activity">
    <reaction evidence="6">
        <text>guanosine(527) in 16S rRNA + S-adenosyl-L-methionine = N(7)-methylguanosine(527) in 16S rRNA + S-adenosyl-L-homocysteine</text>
        <dbReference type="Rhea" id="RHEA:42732"/>
        <dbReference type="Rhea" id="RHEA-COMP:10209"/>
        <dbReference type="Rhea" id="RHEA-COMP:10210"/>
        <dbReference type="ChEBI" id="CHEBI:57856"/>
        <dbReference type="ChEBI" id="CHEBI:59789"/>
        <dbReference type="ChEBI" id="CHEBI:74269"/>
        <dbReference type="ChEBI" id="CHEBI:74480"/>
        <dbReference type="EC" id="2.1.1.170"/>
    </reaction>
</comment>
<comment type="function">
    <text evidence="6">Specifically methylates the N7 position of guanine in position 527 of 16S rRNA.</text>
</comment>
<gene>
    <name evidence="6" type="primary">rsmG</name>
    <name evidence="7" type="ORF">CW740_12370</name>
</gene>
<name>A0A2K9A867_9GAMM</name>
<evidence type="ECO:0000313" key="7">
    <source>
        <dbReference type="EMBL" id="AUD80005.1"/>
    </source>
</evidence>
<dbReference type="HAMAP" id="MF_00074">
    <property type="entry name" value="16SrRNA_methyltr_G"/>
    <property type="match status" value="1"/>
</dbReference>
<evidence type="ECO:0000256" key="6">
    <source>
        <dbReference type="HAMAP-Rule" id="MF_00074"/>
    </source>
</evidence>
<dbReference type="EC" id="2.1.1.170" evidence="6"/>
<organism evidence="7 8">
    <name type="scientific">Kangiella profundi</name>
    <dbReference type="NCBI Taxonomy" id="1561924"/>
    <lineage>
        <taxon>Bacteria</taxon>
        <taxon>Pseudomonadati</taxon>
        <taxon>Pseudomonadota</taxon>
        <taxon>Gammaproteobacteria</taxon>
        <taxon>Kangiellales</taxon>
        <taxon>Kangiellaceae</taxon>
        <taxon>Kangiella</taxon>
    </lineage>
</organism>
<keyword evidence="3 6" id="KW-0489">Methyltransferase</keyword>
<keyword evidence="2 6" id="KW-0698">rRNA processing</keyword>
<dbReference type="PIRSF" id="PIRSF003078">
    <property type="entry name" value="GidB"/>
    <property type="match status" value="1"/>
</dbReference>
<accession>A0A2K9A867</accession>
<dbReference type="GO" id="GO:0070043">
    <property type="term" value="F:rRNA (guanine-N7-)-methyltransferase activity"/>
    <property type="evidence" value="ECO:0007669"/>
    <property type="project" value="UniProtKB-UniRule"/>
</dbReference>
<proteinExistence type="inferred from homology"/>
<dbReference type="GO" id="GO:0005829">
    <property type="term" value="C:cytosol"/>
    <property type="evidence" value="ECO:0007669"/>
    <property type="project" value="TreeGrafter"/>
</dbReference>
<comment type="similarity">
    <text evidence="6">Belongs to the methyltransferase superfamily. RNA methyltransferase RsmG family.</text>
</comment>
<dbReference type="Proteomes" id="UP000232693">
    <property type="component" value="Chromosome"/>
</dbReference>
<reference evidence="7 8" key="1">
    <citation type="submission" date="2017-12" db="EMBL/GenBank/DDBJ databases">
        <title>Kangiella profundi FT102 completed genome.</title>
        <authorList>
            <person name="Xu J."/>
            <person name="Wang J."/>
            <person name="Lu Y."/>
        </authorList>
    </citation>
    <scope>NUCLEOTIDE SEQUENCE [LARGE SCALE GENOMIC DNA]</scope>
    <source>
        <strain evidence="7 8">FT102</strain>
    </source>
</reference>
<dbReference type="InterPro" id="IPR029063">
    <property type="entry name" value="SAM-dependent_MTases_sf"/>
</dbReference>
<sequence>MNPELLKRQDNFNKKCQDIGITLTDDKSERLLNYLSLLLKWNKAFNLTAITNPEEALNLHLLDSVSVSPAISNYETLLDVGTGGGLPGIPLAIINPEKQFTLLDTNSKKTRFLKQVVYELGLTNVTVINQRVQDFENQSGYACILSRAFASLADIVQWTEHLLAADGHWLAMKGQYPQQELDELPETTELVSAQEVKLPGVNASRWFIYLKQKQSASCKK</sequence>
<dbReference type="Gene3D" id="3.40.50.150">
    <property type="entry name" value="Vaccinia Virus protein VP39"/>
    <property type="match status" value="1"/>
</dbReference>
<dbReference type="OrthoDB" id="9808773at2"/>
<evidence type="ECO:0000256" key="2">
    <source>
        <dbReference type="ARBA" id="ARBA00022552"/>
    </source>
</evidence>
<evidence type="ECO:0000256" key="5">
    <source>
        <dbReference type="ARBA" id="ARBA00022691"/>
    </source>
</evidence>
<evidence type="ECO:0000256" key="3">
    <source>
        <dbReference type="ARBA" id="ARBA00022603"/>
    </source>
</evidence>
<dbReference type="AlphaFoldDB" id="A0A2K9A867"/>
<dbReference type="InterPro" id="IPR003682">
    <property type="entry name" value="rRNA_ssu_MeTfrase_G"/>
</dbReference>
<dbReference type="NCBIfam" id="TIGR00138">
    <property type="entry name" value="rsmG_gidB"/>
    <property type="match status" value="1"/>
</dbReference>
<feature type="binding site" evidence="6">
    <location>
        <position position="86"/>
    </location>
    <ligand>
        <name>S-adenosyl-L-methionine</name>
        <dbReference type="ChEBI" id="CHEBI:59789"/>
    </ligand>
</feature>
<keyword evidence="8" id="KW-1185">Reference proteome</keyword>
<dbReference type="EMBL" id="CP025120">
    <property type="protein sequence ID" value="AUD80005.1"/>
    <property type="molecule type" value="Genomic_DNA"/>
</dbReference>
<keyword evidence="4 6" id="KW-0808">Transferase</keyword>
<comment type="subcellular location">
    <subcellularLocation>
        <location evidence="6">Cytoplasm</location>
    </subcellularLocation>
</comment>
<feature type="binding site" evidence="6">
    <location>
        <begin position="132"/>
        <end position="133"/>
    </location>
    <ligand>
        <name>S-adenosyl-L-methionine</name>
        <dbReference type="ChEBI" id="CHEBI:59789"/>
    </ligand>
</feature>
<dbReference type="Pfam" id="PF02527">
    <property type="entry name" value="GidB"/>
    <property type="match status" value="1"/>
</dbReference>
<feature type="binding site" evidence="6">
    <location>
        <position position="81"/>
    </location>
    <ligand>
        <name>S-adenosyl-L-methionine</name>
        <dbReference type="ChEBI" id="CHEBI:59789"/>
    </ligand>
</feature>
<evidence type="ECO:0000256" key="1">
    <source>
        <dbReference type="ARBA" id="ARBA00022490"/>
    </source>
</evidence>
<dbReference type="SUPFAM" id="SSF53335">
    <property type="entry name" value="S-adenosyl-L-methionine-dependent methyltransferases"/>
    <property type="match status" value="1"/>
</dbReference>
<comment type="caution">
    <text evidence="6">Lacks conserved residue(s) required for the propagation of feature annotation.</text>
</comment>
<dbReference type="PANTHER" id="PTHR31760">
    <property type="entry name" value="S-ADENOSYL-L-METHIONINE-DEPENDENT METHYLTRANSFERASES SUPERFAMILY PROTEIN"/>
    <property type="match status" value="1"/>
</dbReference>
<evidence type="ECO:0000256" key="4">
    <source>
        <dbReference type="ARBA" id="ARBA00022679"/>
    </source>
</evidence>
<protein>
    <recommendedName>
        <fullName evidence="6">Ribosomal RNA small subunit methyltransferase G</fullName>
        <ecNumber evidence="6">2.1.1.170</ecNumber>
    </recommendedName>
    <alternativeName>
        <fullName evidence="6">16S rRNA 7-methylguanosine methyltransferase</fullName>
        <shortName evidence="6">16S rRNA m7G methyltransferase</shortName>
    </alternativeName>
</protein>
<dbReference type="PANTHER" id="PTHR31760:SF0">
    <property type="entry name" value="S-ADENOSYL-L-METHIONINE-DEPENDENT METHYLTRANSFERASES SUPERFAMILY PROTEIN"/>
    <property type="match status" value="1"/>
</dbReference>
<keyword evidence="1 6" id="KW-0963">Cytoplasm</keyword>
<keyword evidence="5 6" id="KW-0949">S-adenosyl-L-methionine</keyword>
<evidence type="ECO:0000313" key="8">
    <source>
        <dbReference type="Proteomes" id="UP000232693"/>
    </source>
</evidence>
<dbReference type="CDD" id="cd02440">
    <property type="entry name" value="AdoMet_MTases"/>
    <property type="match status" value="1"/>
</dbReference>